<reference evidence="3 4" key="1">
    <citation type="submission" date="2016-10" db="EMBL/GenBank/DDBJ databases">
        <authorList>
            <person name="de Groot N.N."/>
        </authorList>
    </citation>
    <scope>NUCLEOTIDE SEQUENCE [LARGE SCALE GENOMIC DNA]</scope>
    <source>
        <strain evidence="4">E92,LMG 26720,CCM 7988</strain>
    </source>
</reference>
<evidence type="ECO:0000313" key="4">
    <source>
        <dbReference type="Proteomes" id="UP000199306"/>
    </source>
</evidence>
<dbReference type="InterPro" id="IPR000525">
    <property type="entry name" value="Initiator_Rep_WH1"/>
</dbReference>
<dbReference type="GO" id="GO:0003887">
    <property type="term" value="F:DNA-directed DNA polymerase activity"/>
    <property type="evidence" value="ECO:0007669"/>
    <property type="project" value="InterPro"/>
</dbReference>
<evidence type="ECO:0000313" key="3">
    <source>
        <dbReference type="EMBL" id="SFP84345.1"/>
    </source>
</evidence>
<comment type="similarity">
    <text evidence="1">Belongs to the initiator RepB protein family.</text>
</comment>
<name>A0A1I5TMT3_9BACT</name>
<dbReference type="SUPFAM" id="SSF46785">
    <property type="entry name" value="Winged helix' DNA-binding domain"/>
    <property type="match status" value="2"/>
</dbReference>
<feature type="domain" description="Initiator Rep protein WH1" evidence="2">
    <location>
        <begin position="22"/>
        <end position="163"/>
    </location>
</feature>
<sequence length="460" mass="54017">MENNEERREKAINALSKDPFRIVKSNPIINSKYEISAVQAKIYLLMISKLDVSKPNFEPLNFSVKDFERLYGTDTKAIYKLISTEAVKLMSKRISYEDEHIRIDTVLLASCIYHKREGRVTFELPRALQPFLLQLKQNFTTYNLENILRLESVYSIRFFEFCKEYEGLGKFSFLVEDLKDTFGIADRYKNYFDFKKYVVLQAEKELKENCELFFDFTEEKQGKKVIKLHFRIHKNRKQKKDGFDFDEAEVIDSPVEEIFGLVKNFVSLETVQGWFAKLPEEQIRIGVDYSLEQNKAGKVKDMGAYLQKLVNETSLWEKESKKQQATKDRKSKTDAHKKVAQQELFKERQAESDKNEFLSDYEQVIKVFSLTKLNTIENLSDEVMESIRSEQGMIMNSIALSSYENNTELSAKDEFFFNYEKGTTFYYVVNSYIQQKYSGEFKLVKQPFELKAKALKISLP</sequence>
<dbReference type="InterPro" id="IPR036390">
    <property type="entry name" value="WH_DNA-bd_sf"/>
</dbReference>
<dbReference type="STRING" id="1079859.SAMN04515674_106118"/>
<dbReference type="OrthoDB" id="3035199at2"/>
<dbReference type="RefSeq" id="WP_092017280.1">
    <property type="nucleotide sequence ID" value="NZ_FOXH01000006.1"/>
</dbReference>
<protein>
    <submittedName>
        <fullName evidence="3">Initiator Replication protein</fullName>
    </submittedName>
</protein>
<evidence type="ECO:0000256" key="1">
    <source>
        <dbReference type="ARBA" id="ARBA00038283"/>
    </source>
</evidence>
<dbReference type="Pfam" id="PF01051">
    <property type="entry name" value="Rep3_N"/>
    <property type="match status" value="1"/>
</dbReference>
<evidence type="ECO:0000259" key="2">
    <source>
        <dbReference type="Pfam" id="PF01051"/>
    </source>
</evidence>
<proteinExistence type="inferred from homology"/>
<dbReference type="Pfam" id="PF21205">
    <property type="entry name" value="Rep3_C"/>
    <property type="match status" value="1"/>
</dbReference>
<dbReference type="Gene3D" id="1.10.10.10">
    <property type="entry name" value="Winged helix-like DNA-binding domain superfamily/Winged helix DNA-binding domain"/>
    <property type="match status" value="2"/>
</dbReference>
<dbReference type="EMBL" id="FOXH01000006">
    <property type="protein sequence ID" value="SFP84345.1"/>
    <property type="molecule type" value="Genomic_DNA"/>
</dbReference>
<dbReference type="Proteomes" id="UP000199306">
    <property type="component" value="Unassembled WGS sequence"/>
</dbReference>
<dbReference type="AlphaFoldDB" id="A0A1I5TMT3"/>
<organism evidence="3 4">
    <name type="scientific">Pseudarcicella hirudinis</name>
    <dbReference type="NCBI Taxonomy" id="1079859"/>
    <lineage>
        <taxon>Bacteria</taxon>
        <taxon>Pseudomonadati</taxon>
        <taxon>Bacteroidota</taxon>
        <taxon>Cytophagia</taxon>
        <taxon>Cytophagales</taxon>
        <taxon>Flectobacillaceae</taxon>
        <taxon>Pseudarcicella</taxon>
    </lineage>
</organism>
<keyword evidence="4" id="KW-1185">Reference proteome</keyword>
<dbReference type="InterPro" id="IPR036388">
    <property type="entry name" value="WH-like_DNA-bd_sf"/>
</dbReference>
<dbReference type="GO" id="GO:0006270">
    <property type="term" value="P:DNA replication initiation"/>
    <property type="evidence" value="ECO:0007669"/>
    <property type="project" value="InterPro"/>
</dbReference>
<accession>A0A1I5TMT3</accession>
<gene>
    <name evidence="3" type="ORF">SAMN04515674_106118</name>
</gene>